<name>A0A6C0H2E1_9ZZZZ</name>
<feature type="transmembrane region" description="Helical" evidence="1">
    <location>
        <begin position="14"/>
        <end position="39"/>
    </location>
</feature>
<feature type="transmembrane region" description="Helical" evidence="1">
    <location>
        <begin position="51"/>
        <end position="75"/>
    </location>
</feature>
<evidence type="ECO:0000313" key="2">
    <source>
        <dbReference type="EMBL" id="QHT74406.1"/>
    </source>
</evidence>
<dbReference type="EMBL" id="MN739849">
    <property type="protein sequence ID" value="QHT74406.1"/>
    <property type="molecule type" value="Genomic_DNA"/>
</dbReference>
<accession>A0A6C0H2E1</accession>
<evidence type="ECO:0000256" key="1">
    <source>
        <dbReference type="SAM" id="Phobius"/>
    </source>
</evidence>
<protein>
    <submittedName>
        <fullName evidence="2">Uncharacterized protein</fullName>
    </submittedName>
</protein>
<reference evidence="2" key="1">
    <citation type="journal article" date="2020" name="Nature">
        <title>Giant virus diversity and host interactions through global metagenomics.</title>
        <authorList>
            <person name="Schulz F."/>
            <person name="Roux S."/>
            <person name="Paez-Espino D."/>
            <person name="Jungbluth S."/>
            <person name="Walsh D.A."/>
            <person name="Denef V.J."/>
            <person name="McMahon K.D."/>
            <person name="Konstantinidis K.T."/>
            <person name="Eloe-Fadrosh E.A."/>
            <person name="Kyrpides N.C."/>
            <person name="Woyke T."/>
        </authorList>
    </citation>
    <scope>NUCLEOTIDE SEQUENCE</scope>
    <source>
        <strain evidence="2">GVMAG-M-3300023179-59</strain>
    </source>
</reference>
<proteinExistence type="predicted"/>
<feature type="transmembrane region" description="Helical" evidence="1">
    <location>
        <begin position="81"/>
        <end position="97"/>
    </location>
</feature>
<feature type="transmembrane region" description="Helical" evidence="1">
    <location>
        <begin position="104"/>
        <end position="120"/>
    </location>
</feature>
<keyword evidence="1" id="KW-0472">Membrane</keyword>
<organism evidence="2">
    <name type="scientific">viral metagenome</name>
    <dbReference type="NCBI Taxonomy" id="1070528"/>
    <lineage>
        <taxon>unclassified sequences</taxon>
        <taxon>metagenomes</taxon>
        <taxon>organismal metagenomes</taxon>
    </lineage>
</organism>
<sequence length="121" mass="14106">MARGNSVFMASKLIFIPILIVVIIVIVILVFLFSAIYSIIEGIIGKKNMNIIGAIFELIYVCLNWLFAACVFWYSKFHKNVILPFVIFITPFFIAVWNFIKIPFVLIWNLIIRFFLFLFGM</sequence>
<keyword evidence="1" id="KW-0812">Transmembrane</keyword>
<dbReference type="AlphaFoldDB" id="A0A6C0H2E1"/>
<keyword evidence="1" id="KW-1133">Transmembrane helix</keyword>